<sequence length="521" mass="61618">MKKEEEHPWIKFKKYPHIGFPLERKDTSKLENYITDANKIERHGFLPFLHRTIFQRKFRANTTGLLNKKSKKRTRVKAIRPKAREIFFASHFDAQIYSYYSYLLSDRYNTLLKSKTFDKAVVAYRKIEIEGKQGKNKCNVDFALETFQFIKDKEDEDLTVIVADITKFFDNLDHKILKQKWSEVWDGSNTLPDDHFRVYKSLIDMRYVNEDLLFRNYKDRIWVKTRTENDPKTPKLKQKAIKHKRFLKENNAIAYCDKDEFLKNSVNLISKSTRTEGIPQGTALSATLANIYMLDFDQEVQNFIDSDDVKGFYQRYSDDLVIVVPREKQQEAIDHLRALVANKVKLEIQPEKTKVYHFQQQAGQFKGYEVDEVTNKEKNKALEYLGFEYDGQRVLIKTAGYSKFNRSMKRAFKRASSLAINAHTTDDEIYKSSLFKRFTYKGAKRRQIYNGKTKTYRYDWGNYLSYVEKANVSFYEFNGGNSIKKQSRKSWARFHVLMVNAIKKIEESKVKKLRKTIASKN</sequence>
<dbReference type="EMBL" id="JAEHJZ010000035">
    <property type="protein sequence ID" value="MBJ7881872.1"/>
    <property type="molecule type" value="Genomic_DNA"/>
</dbReference>
<evidence type="ECO:0000256" key="1">
    <source>
        <dbReference type="ARBA" id="ARBA00034120"/>
    </source>
</evidence>
<gene>
    <name evidence="3" type="ORF">JEM65_14635</name>
</gene>
<keyword evidence="4" id="KW-1185">Reference proteome</keyword>
<accession>A0A934KMD5</accession>
<reference evidence="3 4" key="1">
    <citation type="submission" date="2020-09" db="EMBL/GenBank/DDBJ databases">
        <title>Draft genome of Gelidibacter salicanalis PAMC21136.</title>
        <authorList>
            <person name="Park H."/>
        </authorList>
    </citation>
    <scope>NUCLEOTIDE SEQUENCE [LARGE SCALE GENOMIC DNA]</scope>
    <source>
        <strain evidence="3 4">PAMC21136</strain>
    </source>
</reference>
<comment type="similarity">
    <text evidence="1">Belongs to the bacterial reverse transcriptase family.</text>
</comment>
<evidence type="ECO:0000313" key="3">
    <source>
        <dbReference type="EMBL" id="MBJ7881872.1"/>
    </source>
</evidence>
<dbReference type="PANTHER" id="PTHR34047:SF8">
    <property type="entry name" value="PROTEIN YKFC"/>
    <property type="match status" value="1"/>
</dbReference>
<dbReference type="PROSITE" id="PS50878">
    <property type="entry name" value="RT_POL"/>
    <property type="match status" value="1"/>
</dbReference>
<dbReference type="InterPro" id="IPR051083">
    <property type="entry name" value="GrpII_Intron_Splice-Mob/Def"/>
</dbReference>
<dbReference type="AlphaFoldDB" id="A0A934KMD5"/>
<organism evidence="3 4">
    <name type="scientific">Gelidibacter salicanalis</name>
    <dbReference type="NCBI Taxonomy" id="291193"/>
    <lineage>
        <taxon>Bacteria</taxon>
        <taxon>Pseudomonadati</taxon>
        <taxon>Bacteroidota</taxon>
        <taxon>Flavobacteriia</taxon>
        <taxon>Flavobacteriales</taxon>
        <taxon>Flavobacteriaceae</taxon>
        <taxon>Gelidibacter</taxon>
    </lineage>
</organism>
<comment type="caution">
    <text evidence="3">The sequence shown here is derived from an EMBL/GenBank/DDBJ whole genome shotgun (WGS) entry which is preliminary data.</text>
</comment>
<evidence type="ECO:0000259" key="2">
    <source>
        <dbReference type="PROSITE" id="PS50878"/>
    </source>
</evidence>
<proteinExistence type="inferred from homology"/>
<dbReference type="Pfam" id="PF00078">
    <property type="entry name" value="RVT_1"/>
    <property type="match status" value="1"/>
</dbReference>
<dbReference type="InterPro" id="IPR000477">
    <property type="entry name" value="RT_dom"/>
</dbReference>
<dbReference type="RefSeq" id="WP_199601015.1">
    <property type="nucleotide sequence ID" value="NZ_JAEHJZ010000035.1"/>
</dbReference>
<dbReference type="InterPro" id="IPR043502">
    <property type="entry name" value="DNA/RNA_pol_sf"/>
</dbReference>
<dbReference type="Proteomes" id="UP000662373">
    <property type="component" value="Unassembled WGS sequence"/>
</dbReference>
<dbReference type="PANTHER" id="PTHR34047">
    <property type="entry name" value="NUCLEAR INTRON MATURASE 1, MITOCHONDRIAL-RELATED"/>
    <property type="match status" value="1"/>
</dbReference>
<protein>
    <recommendedName>
        <fullName evidence="2">Reverse transcriptase domain-containing protein</fullName>
    </recommendedName>
</protein>
<evidence type="ECO:0000313" key="4">
    <source>
        <dbReference type="Proteomes" id="UP000662373"/>
    </source>
</evidence>
<dbReference type="SUPFAM" id="SSF56672">
    <property type="entry name" value="DNA/RNA polymerases"/>
    <property type="match status" value="1"/>
</dbReference>
<name>A0A934KMD5_9FLAO</name>
<feature type="domain" description="Reverse transcriptase" evidence="2">
    <location>
        <begin position="1"/>
        <end position="370"/>
    </location>
</feature>